<dbReference type="Pfam" id="PF05685">
    <property type="entry name" value="Uma2"/>
    <property type="match status" value="1"/>
</dbReference>
<keyword evidence="3" id="KW-1185">Reference proteome</keyword>
<accession>A0A1H4C339</accession>
<protein>
    <submittedName>
        <fullName evidence="2">Putative restriction endonuclease</fullName>
    </submittedName>
</protein>
<keyword evidence="2" id="KW-0540">Nuclease</keyword>
<evidence type="ECO:0000259" key="1">
    <source>
        <dbReference type="Pfam" id="PF05685"/>
    </source>
</evidence>
<dbReference type="PANTHER" id="PTHR34107">
    <property type="entry name" value="SLL0198 PROTEIN-RELATED"/>
    <property type="match status" value="1"/>
</dbReference>
<gene>
    <name evidence="2" type="ORF">SAMN05660964_01844</name>
</gene>
<dbReference type="InterPro" id="IPR012296">
    <property type="entry name" value="Nuclease_put_TT1808"/>
</dbReference>
<reference evidence="2 3" key="1">
    <citation type="submission" date="2016-10" db="EMBL/GenBank/DDBJ databases">
        <authorList>
            <person name="de Groot N.N."/>
        </authorList>
    </citation>
    <scope>NUCLEOTIDE SEQUENCE [LARGE SCALE GENOMIC DNA]</scope>
    <source>
        <strain evidence="2 3">DSM 21228</strain>
    </source>
</reference>
<name>A0A1H4C339_9GAMM</name>
<feature type="domain" description="Putative restriction endonuclease" evidence="1">
    <location>
        <begin position="14"/>
        <end position="156"/>
    </location>
</feature>
<evidence type="ECO:0000313" key="2">
    <source>
        <dbReference type="EMBL" id="SEA54806.1"/>
    </source>
</evidence>
<proteinExistence type="predicted"/>
<dbReference type="AlphaFoldDB" id="A0A1H4C339"/>
<dbReference type="PANTHER" id="PTHR34107:SF4">
    <property type="entry name" value="SLL1222 PROTEIN"/>
    <property type="match status" value="1"/>
</dbReference>
<dbReference type="CDD" id="cd06260">
    <property type="entry name" value="DUF820-like"/>
    <property type="match status" value="1"/>
</dbReference>
<dbReference type="InterPro" id="IPR011335">
    <property type="entry name" value="Restrct_endonuc-II-like"/>
</dbReference>
<sequence>MEARKFATVDDLLLADTTDGRIELINGEIVKRPMARFAHAQVQSGLSDEVSPFKRRKGADGWWIVTEISVRYSEHHCPTHDLAGWRKQRVPNPPEGVVDILPDWVCEITSPGHESKDLVMHLMRLQVYQVPYYWVISPENKTLIAYELAGEHYRVVFSKECVTAEDCQQVFIPPFAEQGIDLGYVFGVDSTYP</sequence>
<dbReference type="OrthoDB" id="461333at2"/>
<evidence type="ECO:0000313" key="3">
    <source>
        <dbReference type="Proteomes" id="UP000199397"/>
    </source>
</evidence>
<dbReference type="EMBL" id="FNQP01000009">
    <property type="protein sequence ID" value="SEA54806.1"/>
    <property type="molecule type" value="Genomic_DNA"/>
</dbReference>
<dbReference type="STRING" id="525918.SAMN05660964_01844"/>
<dbReference type="Gene3D" id="3.90.1570.10">
    <property type="entry name" value="tt1808, chain A"/>
    <property type="match status" value="1"/>
</dbReference>
<keyword evidence="2" id="KW-0378">Hydrolase</keyword>
<dbReference type="GO" id="GO:0004519">
    <property type="term" value="F:endonuclease activity"/>
    <property type="evidence" value="ECO:0007669"/>
    <property type="project" value="UniProtKB-KW"/>
</dbReference>
<organism evidence="2 3">
    <name type="scientific">Thiothrix caldifontis</name>
    <dbReference type="NCBI Taxonomy" id="525918"/>
    <lineage>
        <taxon>Bacteria</taxon>
        <taxon>Pseudomonadati</taxon>
        <taxon>Pseudomonadota</taxon>
        <taxon>Gammaproteobacteria</taxon>
        <taxon>Thiotrichales</taxon>
        <taxon>Thiotrichaceae</taxon>
        <taxon>Thiothrix</taxon>
    </lineage>
</organism>
<dbReference type="Proteomes" id="UP000199397">
    <property type="component" value="Unassembled WGS sequence"/>
</dbReference>
<keyword evidence="2" id="KW-0255">Endonuclease</keyword>
<dbReference type="InterPro" id="IPR008538">
    <property type="entry name" value="Uma2"/>
</dbReference>
<dbReference type="RefSeq" id="WP_093067760.1">
    <property type="nucleotide sequence ID" value="NZ_FNQP01000009.1"/>
</dbReference>
<dbReference type="SUPFAM" id="SSF52980">
    <property type="entry name" value="Restriction endonuclease-like"/>
    <property type="match status" value="1"/>
</dbReference>